<dbReference type="PANTHER" id="PTHR42860">
    <property type="entry name" value="VITAMIN B12-BINDING PROTEIN"/>
    <property type="match status" value="1"/>
</dbReference>
<dbReference type="Gene3D" id="3.40.50.1980">
    <property type="entry name" value="Nitrogenase molybdenum iron protein domain"/>
    <property type="match status" value="2"/>
</dbReference>
<dbReference type="Pfam" id="PF01497">
    <property type="entry name" value="Peripla_BP_2"/>
    <property type="match status" value="1"/>
</dbReference>
<proteinExistence type="predicted"/>
<dbReference type="CDD" id="cd01144">
    <property type="entry name" value="BtuF"/>
    <property type="match status" value="1"/>
</dbReference>
<feature type="domain" description="Fe/B12 periplasmic-binding" evidence="1">
    <location>
        <begin position="13"/>
        <end position="306"/>
    </location>
</feature>
<dbReference type="PROSITE" id="PS50983">
    <property type="entry name" value="FE_B12_PBP"/>
    <property type="match status" value="1"/>
</dbReference>
<protein>
    <submittedName>
        <fullName evidence="2">Cobalamin-binding protein</fullName>
    </submittedName>
</protein>
<dbReference type="InterPro" id="IPR051030">
    <property type="entry name" value="Vitamin_B12-ABC_binding"/>
</dbReference>
<reference evidence="2" key="1">
    <citation type="journal article" date="2020" name="mSystems">
        <title>Genome- and Community-Level Interaction Insights into Carbon Utilization and Element Cycling Functions of Hydrothermarchaeota in Hydrothermal Sediment.</title>
        <authorList>
            <person name="Zhou Z."/>
            <person name="Liu Y."/>
            <person name="Xu W."/>
            <person name="Pan J."/>
            <person name="Luo Z.H."/>
            <person name="Li M."/>
        </authorList>
    </citation>
    <scope>NUCLEOTIDE SEQUENCE [LARGE SCALE GENOMIC DNA]</scope>
    <source>
        <strain evidence="2">SpSt-508</strain>
    </source>
</reference>
<evidence type="ECO:0000259" key="1">
    <source>
        <dbReference type="PROSITE" id="PS50983"/>
    </source>
</evidence>
<comment type="caution">
    <text evidence="2">The sequence shown here is derived from an EMBL/GenBank/DDBJ whole genome shotgun (WGS) entry which is preliminary data.</text>
</comment>
<dbReference type="EMBL" id="DSVQ01000016">
    <property type="protein sequence ID" value="HGT40138.1"/>
    <property type="molecule type" value="Genomic_DNA"/>
</dbReference>
<evidence type="ECO:0000313" key="2">
    <source>
        <dbReference type="EMBL" id="HGT40138.1"/>
    </source>
</evidence>
<sequence>MTLTAPPIDVAPRVVSLIASATEIVAALGCRDWLVGRSHECDFPPDVIALPACSAARIDVAADSREIDRQVKAALSEGGGVYQLHASLLESLSPTVVLTQHQCDVCAVSLHEVEQAVCTFGPGRPQVVSLEPNSLADVWEDFLRVGRALQVPERAAALVERCQQRLRDLSDACQDVQRRQGGAPPRVACLEWFEPLMAAGNWVPELVAAVGGIDVLGAAGRPSAWVTWKALAAADPDVIVLMPCGFDLERTLRERRWLAAHRSWSELTAVRNGRVAATDGNQYFNRPGPRLIESAEILAEILYPRQFDFGHRGQGWTRCDRES</sequence>
<dbReference type="PANTHER" id="PTHR42860:SF1">
    <property type="entry name" value="VITAMIN B12-BINDING PROTEIN"/>
    <property type="match status" value="1"/>
</dbReference>
<accession>A0A7C4LNI2</accession>
<gene>
    <name evidence="2" type="ORF">ENS64_12895</name>
</gene>
<organism evidence="2">
    <name type="scientific">Schlesneria paludicola</name>
    <dbReference type="NCBI Taxonomy" id="360056"/>
    <lineage>
        <taxon>Bacteria</taxon>
        <taxon>Pseudomonadati</taxon>
        <taxon>Planctomycetota</taxon>
        <taxon>Planctomycetia</taxon>
        <taxon>Planctomycetales</taxon>
        <taxon>Planctomycetaceae</taxon>
        <taxon>Schlesneria</taxon>
    </lineage>
</organism>
<name>A0A7C4LNI2_9PLAN</name>
<dbReference type="InterPro" id="IPR002491">
    <property type="entry name" value="ABC_transptr_periplasmic_BD"/>
</dbReference>
<dbReference type="AlphaFoldDB" id="A0A7C4LNI2"/>
<dbReference type="SUPFAM" id="SSF53807">
    <property type="entry name" value="Helical backbone' metal receptor"/>
    <property type="match status" value="1"/>
</dbReference>